<feature type="compositionally biased region" description="Basic and acidic residues" evidence="1">
    <location>
        <begin position="32"/>
        <end position="46"/>
    </location>
</feature>
<keyword evidence="2" id="KW-0732">Signal</keyword>
<evidence type="ECO:0000256" key="2">
    <source>
        <dbReference type="SAM" id="SignalP"/>
    </source>
</evidence>
<evidence type="ECO:0000313" key="4">
    <source>
        <dbReference type="Proteomes" id="UP000237839"/>
    </source>
</evidence>
<protein>
    <submittedName>
        <fullName evidence="3">Uncharacterized protein</fullName>
    </submittedName>
</protein>
<proteinExistence type="predicted"/>
<name>A0A2S9GUE3_9BURK</name>
<feature type="compositionally biased region" description="Basic and acidic residues" evidence="1">
    <location>
        <begin position="76"/>
        <end position="99"/>
    </location>
</feature>
<gene>
    <name evidence="3" type="ORF">S2091_3992</name>
</gene>
<reference evidence="3 4" key="1">
    <citation type="submission" date="2018-02" db="EMBL/GenBank/DDBJ databases">
        <title>Solimicrobium silvestre gen. nov., sp. nov., isolated from alpine forest soil.</title>
        <authorList>
            <person name="Margesin R."/>
            <person name="Albuquerque L."/>
            <person name="Zhang D.-C."/>
            <person name="Froufe H.J.C."/>
            <person name="Severino R."/>
            <person name="Roxo I."/>
            <person name="Egas C."/>
            <person name="Da Costa M.S."/>
        </authorList>
    </citation>
    <scope>NUCLEOTIDE SEQUENCE [LARGE SCALE GENOMIC DNA]</scope>
    <source>
        <strain evidence="3 4">S20-91</strain>
    </source>
</reference>
<evidence type="ECO:0000256" key="1">
    <source>
        <dbReference type="SAM" id="MobiDB-lite"/>
    </source>
</evidence>
<feature type="compositionally biased region" description="Polar residues" evidence="1">
    <location>
        <begin position="51"/>
        <end position="64"/>
    </location>
</feature>
<feature type="region of interest" description="Disordered" evidence="1">
    <location>
        <begin position="32"/>
        <end position="99"/>
    </location>
</feature>
<feature type="chain" id="PRO_5015493991" evidence="2">
    <location>
        <begin position="22"/>
        <end position="99"/>
    </location>
</feature>
<feature type="signal peptide" evidence="2">
    <location>
        <begin position="1"/>
        <end position="21"/>
    </location>
</feature>
<accession>A0A2S9GUE3</accession>
<dbReference type="Proteomes" id="UP000237839">
    <property type="component" value="Unassembled WGS sequence"/>
</dbReference>
<evidence type="ECO:0000313" key="3">
    <source>
        <dbReference type="EMBL" id="PRC91321.1"/>
    </source>
</evidence>
<sequence>MTSFRSLLCCFLSVLSYSAWADGALQTENKMTDRNEHQLHKSEKMAGRANLSASNENTSKNPNAQFIPPVHQKKPLSKEEKQALRRQVNETENKYPKRN</sequence>
<dbReference type="AlphaFoldDB" id="A0A2S9GUE3"/>
<organism evidence="3 4">
    <name type="scientific">Solimicrobium silvestre</name>
    <dbReference type="NCBI Taxonomy" id="2099400"/>
    <lineage>
        <taxon>Bacteria</taxon>
        <taxon>Pseudomonadati</taxon>
        <taxon>Pseudomonadota</taxon>
        <taxon>Betaproteobacteria</taxon>
        <taxon>Burkholderiales</taxon>
        <taxon>Oxalobacteraceae</taxon>
        <taxon>Solimicrobium</taxon>
    </lineage>
</organism>
<dbReference type="EMBL" id="PUGF01000025">
    <property type="protein sequence ID" value="PRC91321.1"/>
    <property type="molecule type" value="Genomic_DNA"/>
</dbReference>
<comment type="caution">
    <text evidence="3">The sequence shown here is derived from an EMBL/GenBank/DDBJ whole genome shotgun (WGS) entry which is preliminary data.</text>
</comment>
<keyword evidence="4" id="KW-1185">Reference proteome</keyword>